<dbReference type="AlphaFoldDB" id="A0A562MBV0"/>
<reference evidence="1 2" key="1">
    <citation type="journal article" date="2015" name="Stand. Genomic Sci.">
        <title>Genomic Encyclopedia of Bacterial and Archaeal Type Strains, Phase III: the genomes of soil and plant-associated and newly described type strains.</title>
        <authorList>
            <person name="Whitman W.B."/>
            <person name="Woyke T."/>
            <person name="Klenk H.P."/>
            <person name="Zhou Y."/>
            <person name="Lilburn T.G."/>
            <person name="Beck B.J."/>
            <person name="De Vos P."/>
            <person name="Vandamme P."/>
            <person name="Eisen J.A."/>
            <person name="Garrity G."/>
            <person name="Hugenholtz P."/>
            <person name="Kyrpides N.C."/>
        </authorList>
    </citation>
    <scope>NUCLEOTIDE SEQUENCE [LARGE SCALE GENOMIC DNA]</scope>
    <source>
        <strain evidence="1 2">CGMCC 1.6855</strain>
    </source>
</reference>
<organism evidence="1 2">
    <name type="scientific">Sphingobacterium siyangense</name>
    <dbReference type="NCBI Taxonomy" id="459529"/>
    <lineage>
        <taxon>Bacteria</taxon>
        <taxon>Pseudomonadati</taxon>
        <taxon>Bacteroidota</taxon>
        <taxon>Sphingobacteriia</taxon>
        <taxon>Sphingobacteriales</taxon>
        <taxon>Sphingobacteriaceae</taxon>
        <taxon>Sphingobacterium</taxon>
    </lineage>
</organism>
<sequence>MELDTLYIQIQIERKNLAGFFSAKPSPEDLDENWREWWGSREMYSKTALEAIPTYSKQYNREVVDELLCDRFCAAAEHYDEDKQCWTFIALNFSENYHEILPMLAFIKQLAKFSEVGLALIYNWMWGGESVMAFVQIQHGQALLQPVRECAQIAPEILKDIDSYLQVVADNRYNKQSD</sequence>
<dbReference type="OrthoDB" id="6910425at2"/>
<evidence type="ECO:0000313" key="2">
    <source>
        <dbReference type="Proteomes" id="UP000315908"/>
    </source>
</evidence>
<evidence type="ECO:0000313" key="1">
    <source>
        <dbReference type="EMBL" id="TWI17399.1"/>
    </source>
</evidence>
<name>A0A562MBV0_9SPHI</name>
<gene>
    <name evidence="1" type="ORF">IQ31_03841</name>
</gene>
<dbReference type="RefSeq" id="WP_145329168.1">
    <property type="nucleotide sequence ID" value="NZ_DAIRPU010000023.1"/>
</dbReference>
<accession>A0A562MBV0</accession>
<dbReference type="EMBL" id="VLKR01000022">
    <property type="protein sequence ID" value="TWI17399.1"/>
    <property type="molecule type" value="Genomic_DNA"/>
</dbReference>
<protein>
    <submittedName>
        <fullName evidence="1">Uncharacterized protein</fullName>
    </submittedName>
</protein>
<comment type="caution">
    <text evidence="1">The sequence shown here is derived from an EMBL/GenBank/DDBJ whole genome shotgun (WGS) entry which is preliminary data.</text>
</comment>
<dbReference type="Proteomes" id="UP000315908">
    <property type="component" value="Unassembled WGS sequence"/>
</dbReference>
<proteinExistence type="predicted"/>